<sequence length="141" mass="16421">MARRRSQSFQSWSLGLISVIITGLVMYYARVAAIDYFAARQMERTQAALEKIQQQATRQQQQQFRPAPSPAPVDEYDAQVMKAADESQRQHDAAWEKYYQEPRGCNNWRTDQQMVECLEYKSRAKREFEQKWAAGEFASGT</sequence>
<feature type="transmembrane region" description="Helical" evidence="2">
    <location>
        <begin position="12"/>
        <end position="29"/>
    </location>
</feature>
<dbReference type="RefSeq" id="WP_254473655.1">
    <property type="nucleotide sequence ID" value="NZ_CP113432.1"/>
</dbReference>
<protein>
    <recommendedName>
        <fullName evidence="5">Lipoprotein</fullName>
    </recommendedName>
</protein>
<evidence type="ECO:0000256" key="2">
    <source>
        <dbReference type="SAM" id="Phobius"/>
    </source>
</evidence>
<accession>A0ABY6ZTW4</accession>
<feature type="compositionally biased region" description="Low complexity" evidence="1">
    <location>
        <begin position="53"/>
        <end position="63"/>
    </location>
</feature>
<proteinExistence type="predicted"/>
<evidence type="ECO:0000313" key="3">
    <source>
        <dbReference type="EMBL" id="WAI47460.1"/>
    </source>
</evidence>
<keyword evidence="2" id="KW-0812">Transmembrane</keyword>
<organism evidence="3 4">
    <name type="scientific">Pseudomonas triclosanedens</name>
    <dbReference type="NCBI Taxonomy" id="2961893"/>
    <lineage>
        <taxon>Bacteria</taxon>
        <taxon>Pseudomonadati</taxon>
        <taxon>Pseudomonadota</taxon>
        <taxon>Gammaproteobacteria</taxon>
        <taxon>Pseudomonadales</taxon>
        <taxon>Pseudomonadaceae</taxon>
        <taxon>Pseudomonas</taxon>
    </lineage>
</organism>
<keyword evidence="2" id="KW-0472">Membrane</keyword>
<evidence type="ECO:0000313" key="4">
    <source>
        <dbReference type="Proteomes" id="UP001163624"/>
    </source>
</evidence>
<dbReference type="Proteomes" id="UP001163624">
    <property type="component" value="Chromosome"/>
</dbReference>
<gene>
    <name evidence="3" type="ORF">OU419_16930</name>
</gene>
<reference evidence="3" key="1">
    <citation type="submission" date="2022-11" db="EMBL/GenBank/DDBJ databases">
        <title>Pseudomonas triclosanedens sp. nov., a triclosan degrader isolated from activated sludge.</title>
        <authorList>
            <person name="Yin Y."/>
            <person name="Lu Z."/>
        </authorList>
    </citation>
    <scope>NUCLEOTIDE SEQUENCE</scope>
    <source>
        <strain evidence="3">ZM23</strain>
    </source>
</reference>
<evidence type="ECO:0008006" key="5">
    <source>
        <dbReference type="Google" id="ProtNLM"/>
    </source>
</evidence>
<name>A0ABY6ZTW4_9PSED</name>
<evidence type="ECO:0000256" key="1">
    <source>
        <dbReference type="SAM" id="MobiDB-lite"/>
    </source>
</evidence>
<feature type="region of interest" description="Disordered" evidence="1">
    <location>
        <begin position="52"/>
        <end position="73"/>
    </location>
</feature>
<keyword evidence="2" id="KW-1133">Transmembrane helix</keyword>
<keyword evidence="4" id="KW-1185">Reference proteome</keyword>
<dbReference type="EMBL" id="CP113432">
    <property type="protein sequence ID" value="WAI47460.1"/>
    <property type="molecule type" value="Genomic_DNA"/>
</dbReference>